<name>A0A328C631_9DELT</name>
<evidence type="ECO:0000313" key="3">
    <source>
        <dbReference type="Proteomes" id="UP000249169"/>
    </source>
</evidence>
<dbReference type="Gene3D" id="1.10.260.40">
    <property type="entry name" value="lambda repressor-like DNA-binding domains"/>
    <property type="match status" value="1"/>
</dbReference>
<sequence length="164" mass="18350">MTRRHKARVSPRSLAEVRRARGWTQRELAAQLGVCSTTVSVWERRGLPATRLTQVAELLGVDSAELLAGQPRAPRSQPRASWVPAGQLAHARMERDALRRAYEELSEDLNATIVVLADALEFYADYGSYMLADESRLRLHRGGYRRAILEDGGLRARQALGEDL</sequence>
<keyword evidence="3" id="KW-1185">Reference proteome</keyword>
<gene>
    <name evidence="2" type="ORF">DL240_09245</name>
</gene>
<reference evidence="2 3" key="1">
    <citation type="submission" date="2018-05" db="EMBL/GenBank/DDBJ databases">
        <title>Lujinxingia marina gen. nov. sp. nov., a new facultative anaerobic member of the class Deltaproteobacteria, and proposal of Lujinxingaceae fam. nov.</title>
        <authorList>
            <person name="Li C.-M."/>
        </authorList>
    </citation>
    <scope>NUCLEOTIDE SEQUENCE [LARGE SCALE GENOMIC DNA]</scope>
    <source>
        <strain evidence="2 3">B210</strain>
    </source>
</reference>
<dbReference type="EMBL" id="QHKO01000003">
    <property type="protein sequence ID" value="RAL23061.1"/>
    <property type="molecule type" value="Genomic_DNA"/>
</dbReference>
<evidence type="ECO:0000259" key="1">
    <source>
        <dbReference type="PROSITE" id="PS50943"/>
    </source>
</evidence>
<dbReference type="GO" id="GO:0003677">
    <property type="term" value="F:DNA binding"/>
    <property type="evidence" value="ECO:0007669"/>
    <property type="project" value="InterPro"/>
</dbReference>
<evidence type="ECO:0000313" key="2">
    <source>
        <dbReference type="EMBL" id="RAL23061.1"/>
    </source>
</evidence>
<dbReference type="OrthoDB" id="5522011at2"/>
<feature type="domain" description="HTH cro/C1-type" evidence="1">
    <location>
        <begin position="14"/>
        <end position="66"/>
    </location>
</feature>
<dbReference type="CDD" id="cd00093">
    <property type="entry name" value="HTH_XRE"/>
    <property type="match status" value="1"/>
</dbReference>
<accession>A0A328C631</accession>
<dbReference type="SMART" id="SM00530">
    <property type="entry name" value="HTH_XRE"/>
    <property type="match status" value="1"/>
</dbReference>
<dbReference type="PROSITE" id="PS50943">
    <property type="entry name" value="HTH_CROC1"/>
    <property type="match status" value="1"/>
</dbReference>
<dbReference type="RefSeq" id="WP_111729589.1">
    <property type="nucleotide sequence ID" value="NZ_QHKO01000003.1"/>
</dbReference>
<dbReference type="InterPro" id="IPR010982">
    <property type="entry name" value="Lambda_DNA-bd_dom_sf"/>
</dbReference>
<proteinExistence type="predicted"/>
<dbReference type="InterPro" id="IPR001387">
    <property type="entry name" value="Cro/C1-type_HTH"/>
</dbReference>
<dbReference type="Pfam" id="PF01381">
    <property type="entry name" value="HTH_3"/>
    <property type="match status" value="1"/>
</dbReference>
<organism evidence="2 3">
    <name type="scientific">Lujinxingia litoralis</name>
    <dbReference type="NCBI Taxonomy" id="2211119"/>
    <lineage>
        <taxon>Bacteria</taxon>
        <taxon>Deltaproteobacteria</taxon>
        <taxon>Bradymonadales</taxon>
        <taxon>Lujinxingiaceae</taxon>
        <taxon>Lujinxingia</taxon>
    </lineage>
</organism>
<dbReference type="SUPFAM" id="SSF47413">
    <property type="entry name" value="lambda repressor-like DNA-binding domains"/>
    <property type="match status" value="1"/>
</dbReference>
<dbReference type="Proteomes" id="UP000249169">
    <property type="component" value="Unassembled WGS sequence"/>
</dbReference>
<comment type="caution">
    <text evidence="2">The sequence shown here is derived from an EMBL/GenBank/DDBJ whole genome shotgun (WGS) entry which is preliminary data.</text>
</comment>
<protein>
    <recommendedName>
        <fullName evidence="1">HTH cro/C1-type domain-containing protein</fullName>
    </recommendedName>
</protein>
<dbReference type="AlphaFoldDB" id="A0A328C631"/>